<evidence type="ECO:0000256" key="2">
    <source>
        <dbReference type="ARBA" id="ARBA00022723"/>
    </source>
</evidence>
<dbReference type="InterPro" id="IPR012938">
    <property type="entry name" value="Glc/Sorbosone_DH"/>
</dbReference>
<dbReference type="PROSITE" id="PS51257">
    <property type="entry name" value="PROKAR_LIPOPROTEIN"/>
    <property type="match status" value="1"/>
</dbReference>
<keyword evidence="1 4" id="KW-0349">Heme</keyword>
<dbReference type="PANTHER" id="PTHR19328:SF13">
    <property type="entry name" value="HIPL1 PROTEIN"/>
    <property type="match status" value="1"/>
</dbReference>
<keyword evidence="2 4" id="KW-0479">Metal-binding</keyword>
<dbReference type="InterPro" id="IPR011041">
    <property type="entry name" value="Quinoprot_gluc/sorb_DH_b-prop"/>
</dbReference>
<reference evidence="7" key="1">
    <citation type="journal article" date="2019" name="Int. J. Syst. Evol. Microbiol.">
        <title>The Global Catalogue of Microorganisms (GCM) 10K type strain sequencing project: providing services to taxonomists for standard genome sequencing and annotation.</title>
        <authorList>
            <consortium name="The Broad Institute Genomics Platform"/>
            <consortium name="The Broad Institute Genome Sequencing Center for Infectious Disease"/>
            <person name="Wu L."/>
            <person name="Ma J."/>
        </authorList>
    </citation>
    <scope>NUCLEOTIDE SEQUENCE [LARGE SCALE GENOMIC DNA]</scope>
    <source>
        <strain evidence="7">CCUG 53762</strain>
    </source>
</reference>
<sequence length="497" mass="55575">MKYKILFLLYVIVLGCNPQKAKRRIIPVEKNIQLEKSVLDISVVAKGLNVPWEITWGPDNKIWITEQHGEISKLDPETGEKHRILEIKEVWKDRTTGLLGMAIHPNVKENPYVFVDYTVKNNGKIFSKLVRYTIQRDTLIKPTTLLIIPGSTGHNGSRLAISPNGKLLWATGDAQKGGNAQNEKSLNGKILRINIDGTVPENNPIQGSYVWAKGFRNMQGLVFSKRGFLYTSEHGDALEDEVNLIVKGGNYGWPNIEGIHDIEEEKEYALKNNTIEPLLSWTPTIAPSGITYYGHKTIPEWENSLLLATLKARSLHVLKLNDDGTKILSDNIFLENEYGRLRSVCVSPEGDIYVSTSNRDWNPYSKPIEADDRILKISKAARVTSDKVLKGKLASENKTIENIDQLYSVYCGGCHKDDGSGVEGTFPALKGSSLVQGSKESLIKVFLKGKKTENKAEQMPSFKFLNDDEGAAILTYIRKNWGNKAEPIQASEIKGLR</sequence>
<evidence type="ECO:0000259" key="5">
    <source>
        <dbReference type="PROSITE" id="PS51007"/>
    </source>
</evidence>
<evidence type="ECO:0000313" key="7">
    <source>
        <dbReference type="Proteomes" id="UP001597118"/>
    </source>
</evidence>
<proteinExistence type="predicted"/>
<evidence type="ECO:0000256" key="1">
    <source>
        <dbReference type="ARBA" id="ARBA00022617"/>
    </source>
</evidence>
<accession>A0ABW4IID4</accession>
<name>A0ABW4IID4_9SPHI</name>
<dbReference type="EMBL" id="JBHUDG010000051">
    <property type="protein sequence ID" value="MFD1632127.1"/>
    <property type="molecule type" value="Genomic_DNA"/>
</dbReference>
<dbReference type="Pfam" id="PF07995">
    <property type="entry name" value="GSDH"/>
    <property type="match status" value="1"/>
</dbReference>
<evidence type="ECO:0000256" key="3">
    <source>
        <dbReference type="ARBA" id="ARBA00023004"/>
    </source>
</evidence>
<protein>
    <submittedName>
        <fullName evidence="6">PQQ-dependent sugar dehydrogenase</fullName>
    </submittedName>
</protein>
<dbReference type="PANTHER" id="PTHR19328">
    <property type="entry name" value="HEDGEHOG-INTERACTING PROTEIN"/>
    <property type="match status" value="1"/>
</dbReference>
<dbReference type="PROSITE" id="PS51007">
    <property type="entry name" value="CYTC"/>
    <property type="match status" value="1"/>
</dbReference>
<gene>
    <name evidence="6" type="ORF">ACFSAH_19810</name>
</gene>
<evidence type="ECO:0000313" key="6">
    <source>
        <dbReference type="EMBL" id="MFD1632127.1"/>
    </source>
</evidence>
<evidence type="ECO:0000256" key="4">
    <source>
        <dbReference type="PROSITE-ProRule" id="PRU00433"/>
    </source>
</evidence>
<organism evidence="6 7">
    <name type="scientific">Pseudopedobacter beijingensis</name>
    <dbReference type="NCBI Taxonomy" id="1207056"/>
    <lineage>
        <taxon>Bacteria</taxon>
        <taxon>Pseudomonadati</taxon>
        <taxon>Bacteroidota</taxon>
        <taxon>Sphingobacteriia</taxon>
        <taxon>Sphingobacteriales</taxon>
        <taxon>Sphingobacteriaceae</taxon>
        <taxon>Pseudopedobacter</taxon>
    </lineage>
</organism>
<dbReference type="Proteomes" id="UP001597118">
    <property type="component" value="Unassembled WGS sequence"/>
</dbReference>
<dbReference type="Gene3D" id="2.120.10.30">
    <property type="entry name" value="TolB, C-terminal domain"/>
    <property type="match status" value="1"/>
</dbReference>
<dbReference type="Gene3D" id="1.10.760.10">
    <property type="entry name" value="Cytochrome c-like domain"/>
    <property type="match status" value="1"/>
</dbReference>
<keyword evidence="3 4" id="KW-0408">Iron</keyword>
<keyword evidence="7" id="KW-1185">Reference proteome</keyword>
<dbReference type="Pfam" id="PF13442">
    <property type="entry name" value="Cytochrome_CBB3"/>
    <property type="match status" value="1"/>
</dbReference>
<dbReference type="SUPFAM" id="SSF50952">
    <property type="entry name" value="Soluble quinoprotein glucose dehydrogenase"/>
    <property type="match status" value="1"/>
</dbReference>
<dbReference type="InterPro" id="IPR009056">
    <property type="entry name" value="Cyt_c-like_dom"/>
</dbReference>
<dbReference type="RefSeq" id="WP_379664448.1">
    <property type="nucleotide sequence ID" value="NZ_JBHUDG010000051.1"/>
</dbReference>
<dbReference type="SUPFAM" id="SSF46626">
    <property type="entry name" value="Cytochrome c"/>
    <property type="match status" value="1"/>
</dbReference>
<feature type="domain" description="Cytochrome c" evidence="5">
    <location>
        <begin position="398"/>
        <end position="481"/>
    </location>
</feature>
<dbReference type="InterPro" id="IPR036909">
    <property type="entry name" value="Cyt_c-like_dom_sf"/>
</dbReference>
<dbReference type="InterPro" id="IPR011042">
    <property type="entry name" value="6-blade_b-propeller_TolB-like"/>
</dbReference>
<comment type="caution">
    <text evidence="6">The sequence shown here is derived from an EMBL/GenBank/DDBJ whole genome shotgun (WGS) entry which is preliminary data.</text>
</comment>